<dbReference type="InterPro" id="IPR051092">
    <property type="entry name" value="FYVE_RhoGEF_PH"/>
</dbReference>
<dbReference type="Gene3D" id="1.10.418.10">
    <property type="entry name" value="Calponin-like domain"/>
    <property type="match status" value="1"/>
</dbReference>
<evidence type="ECO:0000259" key="4">
    <source>
        <dbReference type="PROSITE" id="PS50195"/>
    </source>
</evidence>
<evidence type="ECO:0000313" key="6">
    <source>
        <dbReference type="Proteomes" id="UP000076078"/>
    </source>
</evidence>
<dbReference type="GO" id="GO:0035091">
    <property type="term" value="F:phosphatidylinositol binding"/>
    <property type="evidence" value="ECO:0007669"/>
    <property type="project" value="InterPro"/>
</dbReference>
<dbReference type="Pfam" id="PF00787">
    <property type="entry name" value="PX"/>
    <property type="match status" value="1"/>
</dbReference>
<dbReference type="Pfam" id="PF00621">
    <property type="entry name" value="RhoGEF"/>
    <property type="match status" value="1"/>
</dbReference>
<name>A0A151Z935_TIELA</name>
<accession>A0A151Z935</accession>
<dbReference type="Proteomes" id="UP000076078">
    <property type="component" value="Unassembled WGS sequence"/>
</dbReference>
<feature type="compositionally biased region" description="Low complexity" evidence="1">
    <location>
        <begin position="137"/>
        <end position="146"/>
    </location>
</feature>
<feature type="region of interest" description="Disordered" evidence="1">
    <location>
        <begin position="183"/>
        <end position="218"/>
    </location>
</feature>
<feature type="compositionally biased region" description="Low complexity" evidence="1">
    <location>
        <begin position="275"/>
        <end position="300"/>
    </location>
</feature>
<dbReference type="InterPro" id="IPR001683">
    <property type="entry name" value="PX_dom"/>
</dbReference>
<dbReference type="EMBL" id="LODT01000037">
    <property type="protein sequence ID" value="KYQ90374.1"/>
    <property type="molecule type" value="Genomic_DNA"/>
</dbReference>
<dbReference type="CDD" id="cd00160">
    <property type="entry name" value="RhoGEF"/>
    <property type="match status" value="1"/>
</dbReference>
<dbReference type="OMA" id="VQCVEMI"/>
<dbReference type="Gene3D" id="3.30.1520.10">
    <property type="entry name" value="Phox-like domain"/>
    <property type="match status" value="1"/>
</dbReference>
<dbReference type="SMART" id="SM00312">
    <property type="entry name" value="PX"/>
    <property type="match status" value="1"/>
</dbReference>
<feature type="compositionally biased region" description="Acidic residues" evidence="1">
    <location>
        <begin position="191"/>
        <end position="202"/>
    </location>
</feature>
<feature type="domain" description="PX" evidence="4">
    <location>
        <begin position="764"/>
        <end position="878"/>
    </location>
</feature>
<dbReference type="SMART" id="SM00033">
    <property type="entry name" value="CH"/>
    <property type="match status" value="1"/>
</dbReference>
<dbReference type="FunCoup" id="A0A151Z935">
    <property type="interactions" value="738"/>
</dbReference>
<dbReference type="PROSITE" id="PS50021">
    <property type="entry name" value="CH"/>
    <property type="match status" value="1"/>
</dbReference>
<feature type="domain" description="Calponin-homology (CH)" evidence="3">
    <location>
        <begin position="1"/>
        <end position="103"/>
    </location>
</feature>
<dbReference type="SMART" id="SM00325">
    <property type="entry name" value="RhoGEF"/>
    <property type="match status" value="1"/>
</dbReference>
<sequence length="899" mass="102648">MESKEIKWASSLLADKSISFNSVDDFKNGVLLIELLQIITDKEVPKYFKSPKNRIQSIENVNIALNFMKQNGFLFTQISPQDLIDGSEKSIYSIIYRLYLLVNGQSKKKKYRLSLDEQTLVTTSKSKLNIVSPHKINNTNNNSTTTVSDNKKQHQLPTQQVITEQVDDVKKVKYSTSSTSISSILDKPVNDDSDTTDEEEDDEKPKKPMKINQVNSGSKVPSEFSVWKKTISISNLGQLAASNKFLGYNRRLTFSNLTSSSTINESTTDLLKDNNGGSMTSSSTSTPSIPSSPIIQSSNNGEEKETIEITSTLSTSTLNPWFTAKSATDKSLKPKNKVPLLVKISPVDLGRYDNPDLQDKIQKSREIMLNWISKRKLRKMIKFNNHRNRCFKEIISTEETYVQVVEKIVKVFYEQLLWNAKYSPTPYLTLENISTIFSTISEVYVFNKELLKRLKERAEAWDHRQKVGDIFVSLSHFLKVYKTYCLNYDQAIECLQNAKKNEKFQLFIKSILDHPDNQGTQSLESLLINVVQRIPRYILLLQDLFKHTWSDHVDYENLKTAIKMVTIVANEVNSSIKMAESQSKVLEIQKNLVGFDQELVCPSRHFIKRGVISNCKLDTNRFTKDSDEMIYLLFNDSLLLVTGNSSDSRLQFKYFFELTDNQTRVKDMDDSQVIKNSFQLISGVVTLIFACQSAKEKQDLVQHIQNFHSKSKRPLTMTLSNGINIPNISQSSGSSSGSLTSGSLGATLSPTYDDSVNEFYIGGPHTVKIFKTENKKDQGKKEYTLYHISISKDSSDEVITITKRYSDFDHLSKKLKKKFPDQEFKELPKKHLINSLGTSTVESRRIMLELFLQHCFQLDTIKQSSHIINFIQSLKPQFNSELTNDDFTRDSTRSDSYQH</sequence>
<dbReference type="InterPro" id="IPR036872">
    <property type="entry name" value="CH_dom_sf"/>
</dbReference>
<proteinExistence type="predicted"/>
<gene>
    <name evidence="5" type="ORF">DLAC_08992</name>
</gene>
<dbReference type="OrthoDB" id="660555at2759"/>
<protein>
    <submittedName>
        <fullName evidence="5">Pleckstrin (PH) domain-containing protein</fullName>
    </submittedName>
</protein>
<dbReference type="Gene3D" id="1.20.900.10">
    <property type="entry name" value="Dbl homology (DH) domain"/>
    <property type="match status" value="1"/>
</dbReference>
<evidence type="ECO:0000256" key="1">
    <source>
        <dbReference type="SAM" id="MobiDB-lite"/>
    </source>
</evidence>
<dbReference type="SUPFAM" id="SSF50729">
    <property type="entry name" value="PH domain-like"/>
    <property type="match status" value="1"/>
</dbReference>
<dbReference type="PROSITE" id="PS50010">
    <property type="entry name" value="DH_2"/>
    <property type="match status" value="1"/>
</dbReference>
<comment type="caution">
    <text evidence="5">The sequence shown here is derived from an EMBL/GenBank/DDBJ whole genome shotgun (WGS) entry which is preliminary data.</text>
</comment>
<feature type="domain" description="DH" evidence="2">
    <location>
        <begin position="386"/>
        <end position="575"/>
    </location>
</feature>
<feature type="region of interest" description="Disordered" evidence="1">
    <location>
        <begin position="268"/>
        <end position="302"/>
    </location>
</feature>
<dbReference type="InterPro" id="IPR000219">
    <property type="entry name" value="DH_dom"/>
</dbReference>
<evidence type="ECO:0000259" key="2">
    <source>
        <dbReference type="PROSITE" id="PS50010"/>
    </source>
</evidence>
<dbReference type="SUPFAM" id="SSF47576">
    <property type="entry name" value="Calponin-homology domain, CH-domain"/>
    <property type="match status" value="1"/>
</dbReference>
<dbReference type="SUPFAM" id="SSF48065">
    <property type="entry name" value="DBL homology domain (DH-domain)"/>
    <property type="match status" value="1"/>
</dbReference>
<dbReference type="AlphaFoldDB" id="A0A151Z935"/>
<dbReference type="CDD" id="cd06093">
    <property type="entry name" value="PX_domain"/>
    <property type="match status" value="1"/>
</dbReference>
<feature type="region of interest" description="Disordered" evidence="1">
    <location>
        <begin position="131"/>
        <end position="157"/>
    </location>
</feature>
<evidence type="ECO:0000313" key="5">
    <source>
        <dbReference type="EMBL" id="KYQ90374.1"/>
    </source>
</evidence>
<dbReference type="GO" id="GO:0005085">
    <property type="term" value="F:guanyl-nucleotide exchange factor activity"/>
    <property type="evidence" value="ECO:0007669"/>
    <property type="project" value="InterPro"/>
</dbReference>
<evidence type="ECO:0000259" key="3">
    <source>
        <dbReference type="PROSITE" id="PS50021"/>
    </source>
</evidence>
<organism evidence="5 6">
    <name type="scientific">Tieghemostelium lacteum</name>
    <name type="common">Slime mold</name>
    <name type="synonym">Dictyostelium lacteum</name>
    <dbReference type="NCBI Taxonomy" id="361077"/>
    <lineage>
        <taxon>Eukaryota</taxon>
        <taxon>Amoebozoa</taxon>
        <taxon>Evosea</taxon>
        <taxon>Eumycetozoa</taxon>
        <taxon>Dictyostelia</taxon>
        <taxon>Dictyosteliales</taxon>
        <taxon>Raperosteliaceae</taxon>
        <taxon>Tieghemostelium</taxon>
    </lineage>
</organism>
<dbReference type="SUPFAM" id="SSF64268">
    <property type="entry name" value="PX domain"/>
    <property type="match status" value="1"/>
</dbReference>
<dbReference type="InterPro" id="IPR011993">
    <property type="entry name" value="PH-like_dom_sf"/>
</dbReference>
<dbReference type="InterPro" id="IPR036871">
    <property type="entry name" value="PX_dom_sf"/>
</dbReference>
<dbReference type="Gene3D" id="2.30.29.30">
    <property type="entry name" value="Pleckstrin-homology domain (PH domain)/Phosphotyrosine-binding domain (PTB)"/>
    <property type="match status" value="1"/>
</dbReference>
<dbReference type="PANTHER" id="PTHR12673:SF148">
    <property type="entry name" value="PLECKSTRIN DOMAIN-CONTAINING PROTEIN"/>
    <property type="match status" value="1"/>
</dbReference>
<keyword evidence="6" id="KW-1185">Reference proteome</keyword>
<dbReference type="InterPro" id="IPR001715">
    <property type="entry name" value="CH_dom"/>
</dbReference>
<dbReference type="Pfam" id="PF00307">
    <property type="entry name" value="CH"/>
    <property type="match status" value="1"/>
</dbReference>
<reference evidence="5 6" key="1">
    <citation type="submission" date="2015-12" db="EMBL/GenBank/DDBJ databases">
        <title>Dictyostelia acquired genes for synthesis and detection of signals that induce cell-type specialization by lateral gene transfer from prokaryotes.</title>
        <authorList>
            <person name="Gloeckner G."/>
            <person name="Schaap P."/>
        </authorList>
    </citation>
    <scope>NUCLEOTIDE SEQUENCE [LARGE SCALE GENOMIC DNA]</scope>
    <source>
        <strain evidence="5 6">TK</strain>
    </source>
</reference>
<dbReference type="InParanoid" id="A0A151Z935"/>
<dbReference type="GO" id="GO:0005737">
    <property type="term" value="C:cytoplasm"/>
    <property type="evidence" value="ECO:0007669"/>
    <property type="project" value="TreeGrafter"/>
</dbReference>
<dbReference type="PROSITE" id="PS50195">
    <property type="entry name" value="PX"/>
    <property type="match status" value="1"/>
</dbReference>
<dbReference type="InterPro" id="IPR035899">
    <property type="entry name" value="DBL_dom_sf"/>
</dbReference>
<dbReference type="PANTHER" id="PTHR12673">
    <property type="entry name" value="FACIOGENITAL DYSPLASIA PROTEIN"/>
    <property type="match status" value="1"/>
</dbReference>